<dbReference type="CDD" id="cd00130">
    <property type="entry name" value="PAS"/>
    <property type="match status" value="1"/>
</dbReference>
<dbReference type="EMBL" id="CP002364">
    <property type="protein sequence ID" value="ADW17577.1"/>
    <property type="molecule type" value="Genomic_DNA"/>
</dbReference>
<dbReference type="InterPro" id="IPR000014">
    <property type="entry name" value="PAS"/>
</dbReference>
<gene>
    <name evidence="9" type="ordered locus">Despr_1415</name>
</gene>
<dbReference type="InterPro" id="IPR000700">
    <property type="entry name" value="PAS-assoc_C"/>
</dbReference>
<evidence type="ECO:0000259" key="8">
    <source>
        <dbReference type="PROSITE" id="PS50887"/>
    </source>
</evidence>
<sequence>MSANNDSRVGGEEPENDGRAERGAAAWWERGLLSLFPPRMPIRWHFVGLFSLTTACILILSGLLIYSVVYENMRRNMMEKLAGSTVAIKDVVEQAAQLAVRSHLQAIAHMNIDMLDGLERQVHEGRLSRDAAMQLAKERLLTQHVGERGYVAAMTGAGSMVAHSQAPNISTGPSLSPHLRQQVTLKNGYLEQEWQAADEAAASAKGVYLAYFQPWDWIIAVVGVKHEFTVLLDDLRHGLRSQHFGNTGYAFIVNSQGDIILHPWLIGNVHRLSNQVAREVFTRILSMKNGQFSYLWDEENGMDKKKKIIFFNHIPAIDWIVASTVYEEEMFEPLTRLGWIILIIVCGAMGMVVPLCLYLGSLMTRPLARLAEQMHRAAEGEISIRAEEDALGEIGLVGHHFNRYLERLRQSNEKILTEIRERIQAEQQLMLYHKAFEHALEGIGITDQEGTLVAVNQAFCDITGYSQPELLGRNMRLLKSHRQDQSFYRQMWTSLRTTGRWTGEIWNRRKNGEIYPEILSISTIYDERRAVAHHVAVFHDITEMKRQEEQIIHQAYHDMLTGLPNRLLANDRIEVSIAHARRSGSKLAVLFLDLDNFKNTNDSLGHEWGDKLLLGVANRLVSQVREEDTVARLGGDEFLILVAALASEEVVIDLAKRLLRSLAAPFNIDDTELFVTVSIGVAFFPEDGSSAGILTKHADIAMYEAKARGKNRYCLFTSDLSERIVFLRQLENNLRQAVGNREFTVFFQPKIDPVNGTMTGAEALVRWRKEDGTIVNPADFIPLAEETGLIIPLGEQVLEQACHMLTILERLGRPELSIAVNLSPLQFVQNNLVERILAMLDRHGIAHDRLELEITETAMMTNLAKTVDTLNQLAGAGIAIAVDDFGTGYSSLSYLKRFPIRTLKIDRSFIRDLTRDPSDDQLVETIILMAHNLGIHVVAEGVESAEQLEWLKQRRCEQIQGYVCSRPLPHEAFLAFIERSVPVPGNRGNTILERSD</sequence>
<dbReference type="SUPFAM" id="SSF141868">
    <property type="entry name" value="EAL domain-like"/>
    <property type="match status" value="1"/>
</dbReference>
<dbReference type="FunFam" id="3.20.20.450:FF:000001">
    <property type="entry name" value="Cyclic di-GMP phosphodiesterase yahA"/>
    <property type="match status" value="1"/>
</dbReference>
<keyword evidence="3" id="KW-0472">Membrane</keyword>
<dbReference type="SMART" id="SM00052">
    <property type="entry name" value="EAL"/>
    <property type="match status" value="1"/>
</dbReference>
<dbReference type="CDD" id="cd01949">
    <property type="entry name" value="GGDEF"/>
    <property type="match status" value="1"/>
</dbReference>
<evidence type="ECO:0000259" key="5">
    <source>
        <dbReference type="PROSITE" id="PS50113"/>
    </source>
</evidence>
<dbReference type="SMART" id="SM00304">
    <property type="entry name" value="HAMP"/>
    <property type="match status" value="1"/>
</dbReference>
<dbReference type="Pfam" id="PF13426">
    <property type="entry name" value="PAS_9"/>
    <property type="match status" value="1"/>
</dbReference>
<dbReference type="GO" id="GO:0071111">
    <property type="term" value="F:cyclic-guanylate-specific phosphodiesterase activity"/>
    <property type="evidence" value="ECO:0007669"/>
    <property type="project" value="UniProtKB-EC"/>
</dbReference>
<dbReference type="AlphaFoldDB" id="A0A7U4DP25"/>
<dbReference type="CDD" id="cd01948">
    <property type="entry name" value="EAL"/>
    <property type="match status" value="1"/>
</dbReference>
<dbReference type="PANTHER" id="PTHR44757:SF2">
    <property type="entry name" value="BIOFILM ARCHITECTURE MAINTENANCE PROTEIN MBAA"/>
    <property type="match status" value="1"/>
</dbReference>
<feature type="domain" description="PAC" evidence="5">
    <location>
        <begin position="501"/>
        <end position="553"/>
    </location>
</feature>
<keyword evidence="3" id="KW-1133">Transmembrane helix</keyword>
<dbReference type="InterPro" id="IPR052155">
    <property type="entry name" value="Biofilm_reg_signaling"/>
</dbReference>
<evidence type="ECO:0000256" key="1">
    <source>
        <dbReference type="ARBA" id="ARBA00051114"/>
    </source>
</evidence>
<dbReference type="Pfam" id="PF08269">
    <property type="entry name" value="dCache_2"/>
    <property type="match status" value="1"/>
</dbReference>
<dbReference type="NCBIfam" id="TIGR00229">
    <property type="entry name" value="sensory_box"/>
    <property type="match status" value="1"/>
</dbReference>
<dbReference type="Pfam" id="PF00563">
    <property type="entry name" value="EAL"/>
    <property type="match status" value="1"/>
</dbReference>
<dbReference type="Gene3D" id="3.30.450.20">
    <property type="entry name" value="PAS domain"/>
    <property type="match status" value="3"/>
</dbReference>
<dbReference type="KEGG" id="dpr:Despr_1415"/>
<protein>
    <submittedName>
        <fullName evidence="9">Diguanylate cyclase/phosphodiesterase with PAS/PAC sensor(S)</fullName>
    </submittedName>
</protein>
<dbReference type="Pfam" id="PF00990">
    <property type="entry name" value="GGDEF"/>
    <property type="match status" value="1"/>
</dbReference>
<organism evidence="9 10">
    <name type="scientific">Desulfobulbus propionicus (strain ATCC 33891 / DSM 2032 / VKM B-1956 / 1pr3)</name>
    <dbReference type="NCBI Taxonomy" id="577650"/>
    <lineage>
        <taxon>Bacteria</taxon>
        <taxon>Pseudomonadati</taxon>
        <taxon>Thermodesulfobacteriota</taxon>
        <taxon>Desulfobulbia</taxon>
        <taxon>Desulfobulbales</taxon>
        <taxon>Desulfobulbaceae</taxon>
        <taxon>Desulfobulbus</taxon>
    </lineage>
</organism>
<dbReference type="SUPFAM" id="SSF158472">
    <property type="entry name" value="HAMP domain-like"/>
    <property type="match status" value="1"/>
</dbReference>
<dbReference type="GO" id="GO:0071732">
    <property type="term" value="P:cellular response to nitric oxide"/>
    <property type="evidence" value="ECO:0007669"/>
    <property type="project" value="UniProtKB-ARBA"/>
</dbReference>
<dbReference type="SMART" id="SM00091">
    <property type="entry name" value="PAS"/>
    <property type="match status" value="1"/>
</dbReference>
<dbReference type="PROSITE" id="PS50885">
    <property type="entry name" value="HAMP"/>
    <property type="match status" value="1"/>
</dbReference>
<dbReference type="PROSITE" id="PS50887">
    <property type="entry name" value="GGDEF"/>
    <property type="match status" value="1"/>
</dbReference>
<dbReference type="InterPro" id="IPR001610">
    <property type="entry name" value="PAC"/>
</dbReference>
<dbReference type="PANTHER" id="PTHR44757">
    <property type="entry name" value="DIGUANYLATE CYCLASE DGCP"/>
    <property type="match status" value="1"/>
</dbReference>
<feature type="domain" description="HAMP" evidence="7">
    <location>
        <begin position="361"/>
        <end position="413"/>
    </location>
</feature>
<dbReference type="Gene3D" id="3.30.70.270">
    <property type="match status" value="1"/>
</dbReference>
<dbReference type="InterPro" id="IPR004010">
    <property type="entry name" value="Double_Cache_2"/>
</dbReference>
<comment type="catalytic activity">
    <reaction evidence="1">
        <text>3',3'-c-di-GMP + H2O = 5'-phosphoguanylyl(3'-&gt;5')guanosine + H(+)</text>
        <dbReference type="Rhea" id="RHEA:24902"/>
        <dbReference type="ChEBI" id="CHEBI:15377"/>
        <dbReference type="ChEBI" id="CHEBI:15378"/>
        <dbReference type="ChEBI" id="CHEBI:58754"/>
        <dbReference type="ChEBI" id="CHEBI:58805"/>
        <dbReference type="EC" id="3.1.4.52"/>
    </reaction>
    <physiologicalReaction direction="left-to-right" evidence="1">
        <dbReference type="Rhea" id="RHEA:24903"/>
    </physiologicalReaction>
</comment>
<dbReference type="InterPro" id="IPR001633">
    <property type="entry name" value="EAL_dom"/>
</dbReference>
<reference evidence="9 10" key="1">
    <citation type="journal article" date="2011" name="Stand. Genomic Sci.">
        <title>Complete genome sequence of Desulfobulbus propionicus type strain (1pr3).</title>
        <authorList>
            <person name="Pagani I."/>
            <person name="Lapidus A."/>
            <person name="Nolan M."/>
            <person name="Lucas S."/>
            <person name="Hammon N."/>
            <person name="Deshpande S."/>
            <person name="Cheng J.F."/>
            <person name="Chertkov O."/>
            <person name="Davenport K."/>
            <person name="Tapia R."/>
            <person name="Han C."/>
            <person name="Goodwin L."/>
            <person name="Pitluck S."/>
            <person name="Liolios K."/>
            <person name="Mavromatis K."/>
            <person name="Ivanova N."/>
            <person name="Mikhailova N."/>
            <person name="Pati A."/>
            <person name="Chen A."/>
            <person name="Palaniappan K."/>
            <person name="Land M."/>
            <person name="Hauser L."/>
            <person name="Chang Y.J."/>
            <person name="Jeffries C.D."/>
            <person name="Detter J.C."/>
            <person name="Brambilla E."/>
            <person name="Kannan K.P."/>
            <person name="Djao O.D."/>
            <person name="Rohde M."/>
            <person name="Pukall R."/>
            <person name="Spring S."/>
            <person name="Goker M."/>
            <person name="Sikorski J."/>
            <person name="Woyke T."/>
            <person name="Bristow J."/>
            <person name="Eisen J.A."/>
            <person name="Markowitz V."/>
            <person name="Hugenholtz P."/>
            <person name="Kyrpides N.C."/>
            <person name="Klenk H.P."/>
        </authorList>
    </citation>
    <scope>NUCLEOTIDE SEQUENCE [LARGE SCALE GENOMIC DNA]</scope>
    <source>
        <strain evidence="10">ATCC 33891 / DSM 2032 / 1pr3</strain>
    </source>
</reference>
<dbReference type="InterPro" id="IPR000160">
    <property type="entry name" value="GGDEF_dom"/>
</dbReference>
<dbReference type="FunFam" id="3.30.70.270:FF:000001">
    <property type="entry name" value="Diguanylate cyclase domain protein"/>
    <property type="match status" value="1"/>
</dbReference>
<dbReference type="NCBIfam" id="TIGR00254">
    <property type="entry name" value="GGDEF"/>
    <property type="match status" value="1"/>
</dbReference>
<dbReference type="CDD" id="cd12912">
    <property type="entry name" value="PDC2_MCP_like"/>
    <property type="match status" value="1"/>
</dbReference>
<evidence type="ECO:0000259" key="7">
    <source>
        <dbReference type="PROSITE" id="PS50885"/>
    </source>
</evidence>
<name>A0A7U4DP25_DESPD</name>
<dbReference type="Proteomes" id="UP000006365">
    <property type="component" value="Chromosome"/>
</dbReference>
<dbReference type="GO" id="GO:0007165">
    <property type="term" value="P:signal transduction"/>
    <property type="evidence" value="ECO:0007669"/>
    <property type="project" value="InterPro"/>
</dbReference>
<evidence type="ECO:0000256" key="3">
    <source>
        <dbReference type="SAM" id="Phobius"/>
    </source>
</evidence>
<dbReference type="SUPFAM" id="SSF55073">
    <property type="entry name" value="Nucleotide cyclase"/>
    <property type="match status" value="1"/>
</dbReference>
<feature type="domain" description="GGDEF" evidence="8">
    <location>
        <begin position="585"/>
        <end position="718"/>
    </location>
</feature>
<feature type="domain" description="PAS" evidence="4">
    <location>
        <begin position="428"/>
        <end position="499"/>
    </location>
</feature>
<dbReference type="CDD" id="cd06225">
    <property type="entry name" value="HAMP"/>
    <property type="match status" value="1"/>
</dbReference>
<dbReference type="SUPFAM" id="SSF55785">
    <property type="entry name" value="PYP-like sensor domain (PAS domain)"/>
    <property type="match status" value="1"/>
</dbReference>
<keyword evidence="10" id="KW-1185">Reference proteome</keyword>
<evidence type="ECO:0000259" key="6">
    <source>
        <dbReference type="PROSITE" id="PS50883"/>
    </source>
</evidence>
<feature type="region of interest" description="Disordered" evidence="2">
    <location>
        <begin position="1"/>
        <end position="20"/>
    </location>
</feature>
<evidence type="ECO:0000259" key="4">
    <source>
        <dbReference type="PROSITE" id="PS50112"/>
    </source>
</evidence>
<dbReference type="RefSeq" id="WP_015724118.1">
    <property type="nucleotide sequence ID" value="NC_014972.1"/>
</dbReference>
<evidence type="ECO:0000256" key="2">
    <source>
        <dbReference type="SAM" id="MobiDB-lite"/>
    </source>
</evidence>
<dbReference type="PROSITE" id="PS50113">
    <property type="entry name" value="PAC"/>
    <property type="match status" value="1"/>
</dbReference>
<dbReference type="PROSITE" id="PS50883">
    <property type="entry name" value="EAL"/>
    <property type="match status" value="1"/>
</dbReference>
<dbReference type="SMART" id="SM00086">
    <property type="entry name" value="PAC"/>
    <property type="match status" value="1"/>
</dbReference>
<dbReference type="InterPro" id="IPR035919">
    <property type="entry name" value="EAL_sf"/>
</dbReference>
<feature type="domain" description="EAL" evidence="6">
    <location>
        <begin position="727"/>
        <end position="981"/>
    </location>
</feature>
<dbReference type="InterPro" id="IPR043128">
    <property type="entry name" value="Rev_trsase/Diguanyl_cyclase"/>
</dbReference>
<dbReference type="PROSITE" id="PS50112">
    <property type="entry name" value="PAS"/>
    <property type="match status" value="1"/>
</dbReference>
<dbReference type="InterPro" id="IPR035965">
    <property type="entry name" value="PAS-like_dom_sf"/>
</dbReference>
<dbReference type="InterPro" id="IPR029787">
    <property type="entry name" value="Nucleotide_cyclase"/>
</dbReference>
<dbReference type="Gene3D" id="3.20.20.450">
    <property type="entry name" value="EAL domain"/>
    <property type="match status" value="1"/>
</dbReference>
<feature type="transmembrane region" description="Helical" evidence="3">
    <location>
        <begin position="338"/>
        <end position="360"/>
    </location>
</feature>
<feature type="transmembrane region" description="Helical" evidence="3">
    <location>
        <begin position="44"/>
        <end position="70"/>
    </location>
</feature>
<evidence type="ECO:0000313" key="10">
    <source>
        <dbReference type="Proteomes" id="UP000006365"/>
    </source>
</evidence>
<proteinExistence type="predicted"/>
<keyword evidence="3" id="KW-0812">Transmembrane</keyword>
<dbReference type="SMART" id="SM00267">
    <property type="entry name" value="GGDEF"/>
    <property type="match status" value="1"/>
</dbReference>
<dbReference type="Pfam" id="PF00672">
    <property type="entry name" value="HAMP"/>
    <property type="match status" value="1"/>
</dbReference>
<accession>A0A7U4DP25</accession>
<evidence type="ECO:0000313" key="9">
    <source>
        <dbReference type="EMBL" id="ADW17577.1"/>
    </source>
</evidence>
<dbReference type="GO" id="GO:0016020">
    <property type="term" value="C:membrane"/>
    <property type="evidence" value="ECO:0007669"/>
    <property type="project" value="InterPro"/>
</dbReference>
<dbReference type="InterPro" id="IPR003660">
    <property type="entry name" value="HAMP_dom"/>
</dbReference>
<dbReference type="Gene3D" id="1.10.287.130">
    <property type="match status" value="1"/>
</dbReference>